<feature type="region of interest" description="Disordered" evidence="1">
    <location>
        <begin position="281"/>
        <end position="333"/>
    </location>
</feature>
<evidence type="ECO:0000259" key="4">
    <source>
        <dbReference type="Pfam" id="PF14383"/>
    </source>
</evidence>
<feature type="compositionally biased region" description="Basic and acidic residues" evidence="1">
    <location>
        <begin position="595"/>
        <end position="628"/>
    </location>
</feature>
<feature type="region of interest" description="Disordered" evidence="1">
    <location>
        <begin position="578"/>
        <end position="653"/>
    </location>
</feature>
<dbReference type="Pfam" id="PF14309">
    <property type="entry name" value="DUF4378"/>
    <property type="match status" value="1"/>
</dbReference>
<keyword evidence="6" id="KW-1185">Reference proteome</keyword>
<proteinExistence type="predicted"/>
<dbReference type="InParanoid" id="A0A2P5FXD1"/>
<dbReference type="PANTHER" id="PTHR46836:SF8">
    <property type="entry name" value="AFADIN"/>
    <property type="match status" value="1"/>
</dbReference>
<feature type="compositionally biased region" description="Polar residues" evidence="1">
    <location>
        <begin position="313"/>
        <end position="328"/>
    </location>
</feature>
<feature type="region of interest" description="Disordered" evidence="1">
    <location>
        <begin position="728"/>
        <end position="771"/>
    </location>
</feature>
<feature type="domain" description="DUF3741" evidence="2">
    <location>
        <begin position="204"/>
        <end position="248"/>
    </location>
</feature>
<evidence type="ECO:0000313" key="5">
    <source>
        <dbReference type="EMBL" id="POO02434.1"/>
    </source>
</evidence>
<accession>A0A2P5FXD1</accession>
<dbReference type="InterPro" id="IPR025486">
    <property type="entry name" value="DUF4378"/>
</dbReference>
<protein>
    <submittedName>
        <fullName evidence="5">Afadin</fullName>
    </submittedName>
</protein>
<dbReference type="AlphaFoldDB" id="A0A2P5FXD1"/>
<feature type="region of interest" description="Disordered" evidence="1">
    <location>
        <begin position="1"/>
        <end position="127"/>
    </location>
</feature>
<evidence type="ECO:0000313" key="6">
    <source>
        <dbReference type="Proteomes" id="UP000237000"/>
    </source>
</evidence>
<dbReference type="FunCoup" id="A0A2P5FXD1">
    <property type="interactions" value="1337"/>
</dbReference>
<dbReference type="Pfam" id="PF12552">
    <property type="entry name" value="DUF3741"/>
    <property type="match status" value="1"/>
</dbReference>
<feature type="compositionally biased region" description="Polar residues" evidence="1">
    <location>
        <begin position="443"/>
        <end position="461"/>
    </location>
</feature>
<name>A0A2P5FXD1_TREOI</name>
<feature type="compositionally biased region" description="Polar residues" evidence="1">
    <location>
        <begin position="15"/>
        <end position="43"/>
    </location>
</feature>
<feature type="domain" description="DUF3741" evidence="4">
    <location>
        <begin position="100"/>
        <end position="123"/>
    </location>
</feature>
<feature type="domain" description="DUF4378" evidence="3">
    <location>
        <begin position="851"/>
        <end position="1000"/>
    </location>
</feature>
<dbReference type="PANTHER" id="PTHR46836">
    <property type="entry name" value="AFADIN"/>
    <property type="match status" value="1"/>
</dbReference>
<evidence type="ECO:0000259" key="2">
    <source>
        <dbReference type="Pfam" id="PF12552"/>
    </source>
</evidence>
<feature type="compositionally biased region" description="Basic and acidic residues" evidence="1">
    <location>
        <begin position="281"/>
        <end position="295"/>
    </location>
</feature>
<evidence type="ECO:0000256" key="1">
    <source>
        <dbReference type="SAM" id="MobiDB-lite"/>
    </source>
</evidence>
<dbReference type="Pfam" id="PF14383">
    <property type="entry name" value="VARLMGL"/>
    <property type="match status" value="1"/>
</dbReference>
<comment type="caution">
    <text evidence="5">The sequence shown here is derived from an EMBL/GenBank/DDBJ whole genome shotgun (WGS) entry which is preliminary data.</text>
</comment>
<dbReference type="InterPro" id="IPR032795">
    <property type="entry name" value="DUF3741-assoc"/>
</dbReference>
<feature type="compositionally biased region" description="Basic and acidic residues" evidence="1">
    <location>
        <begin position="92"/>
        <end position="104"/>
    </location>
</feature>
<feature type="compositionally biased region" description="Low complexity" evidence="1">
    <location>
        <begin position="56"/>
        <end position="65"/>
    </location>
</feature>
<feature type="region of interest" description="Disordered" evidence="1">
    <location>
        <begin position="440"/>
        <end position="461"/>
    </location>
</feature>
<dbReference type="EMBL" id="JXTC01000004">
    <property type="protein sequence ID" value="POO02434.1"/>
    <property type="molecule type" value="Genomic_DNA"/>
</dbReference>
<reference evidence="6" key="1">
    <citation type="submission" date="2016-06" db="EMBL/GenBank/DDBJ databases">
        <title>Parallel loss of symbiosis genes in relatives of nitrogen-fixing non-legume Parasponia.</title>
        <authorList>
            <person name="Van Velzen R."/>
            <person name="Holmer R."/>
            <person name="Bu F."/>
            <person name="Rutten L."/>
            <person name="Van Zeijl A."/>
            <person name="Liu W."/>
            <person name="Santuari L."/>
            <person name="Cao Q."/>
            <person name="Sharma T."/>
            <person name="Shen D."/>
            <person name="Roswanjaya Y."/>
            <person name="Wardhani T."/>
            <person name="Kalhor M.S."/>
            <person name="Jansen J."/>
            <person name="Van den Hoogen J."/>
            <person name="Gungor B."/>
            <person name="Hartog M."/>
            <person name="Hontelez J."/>
            <person name="Verver J."/>
            <person name="Yang W.-C."/>
            <person name="Schijlen E."/>
            <person name="Repin R."/>
            <person name="Schilthuizen M."/>
            <person name="Schranz E."/>
            <person name="Heidstra R."/>
            <person name="Miyata K."/>
            <person name="Fedorova E."/>
            <person name="Kohlen W."/>
            <person name="Bisseling T."/>
            <person name="Smit S."/>
            <person name="Geurts R."/>
        </authorList>
    </citation>
    <scope>NUCLEOTIDE SEQUENCE [LARGE SCALE GENOMIC DNA]</scope>
    <source>
        <strain evidence="6">cv. RG33-2</strain>
    </source>
</reference>
<sequence length="1004" mass="111358">MSGNGKNLGPKRSKISTATPTHRSSSSTQRFLSRQGAFSQGNRLVQIPRNVPNLASDSSSCSSGTADDDSFTFELGLRSSKQASGTPIKKLLAKEMSKETESKRRSPSVVAKLMGLDGLPPQQPAYKEEKGISEGYLQTIRSFEKGQRSSRRYDSRSSRKSSKDEQEFKDVFEVLETSKAGSSSYPSQGTVNSNLTDAEMAFIRQKFMDAKRLSTDEKLQGSKEFHEALDVLDSNKDLLVKFLQHPDSLFTKHLHDLQDATPQPLCGRIAAMKPSEAEVYEKTQLDGKSTREALHKNRSGSSQRHRDRRTSHSDCSVAQNALRSSKNQLEGKDEPAILPTRIVVLKPNLGKVLNVNNAVSSPCSSHISLPECRKDIEIPIIKSREVELLGRRNFHRDVGFSGHKSRESRELAKEITRQMKNSFSNSSVKFSSSALKGYAGDESSCSMSGNESANESETMSANSKYSFDLNNQRRPLSCRSTESSVSREAKKRLSERWQLTHKSLDMAVVSKGSTLAEMLAIPDKETRPVHLDSMTDEEGFRNKIASDDGPSGSGWVEPLGISSRDGWKDGCIRNLTRSRSLPSSSTAFGSPKAITRREPIRDDRYVIPKEALMQERNKAQKNKLDKKSVNRNSRSSGKKSHPSHSSGESNDYSTKTLANQNQVNIKLEGNGPPEQKIESLAGNLIDMSPVPKSPEIGERETTMSSEPLDNLLPELSPHTLVADVCNFGDQDDLNSQEPLKEPREESSLPLNHSVPGLESPASSKEAEQPSPVSVLEVPFTDDVSSCSECFESLSADLQGLRMQLQLLKLESESYEEGPMLISSDDDIGEGSCKASDAIGLSVSQQNWESCYVVDVLIHSGLNDADPDMFLAAWHTPDCPLSPFLFEELEKKYSVQTSLPKSERRLLFDRISCGILEMYQPFTDPHPWIRSNATTMLGPRWFKNELQDGLCQLLAIQAKNVRNDTTEKVLGRESDWLDMSDDIDVMGREIETLLLDELVEELVAM</sequence>
<organism evidence="5 6">
    <name type="scientific">Trema orientale</name>
    <name type="common">Charcoal tree</name>
    <name type="synonym">Celtis orientalis</name>
    <dbReference type="NCBI Taxonomy" id="63057"/>
    <lineage>
        <taxon>Eukaryota</taxon>
        <taxon>Viridiplantae</taxon>
        <taxon>Streptophyta</taxon>
        <taxon>Embryophyta</taxon>
        <taxon>Tracheophyta</taxon>
        <taxon>Spermatophyta</taxon>
        <taxon>Magnoliopsida</taxon>
        <taxon>eudicotyledons</taxon>
        <taxon>Gunneridae</taxon>
        <taxon>Pentapetalae</taxon>
        <taxon>rosids</taxon>
        <taxon>fabids</taxon>
        <taxon>Rosales</taxon>
        <taxon>Cannabaceae</taxon>
        <taxon>Trema</taxon>
    </lineage>
</organism>
<dbReference type="InterPro" id="IPR022212">
    <property type="entry name" value="DUF3741"/>
</dbReference>
<dbReference type="STRING" id="63057.A0A2P5FXD1"/>
<dbReference type="OrthoDB" id="1925259at2759"/>
<evidence type="ECO:0000259" key="3">
    <source>
        <dbReference type="Pfam" id="PF14309"/>
    </source>
</evidence>
<gene>
    <name evidence="5" type="ORF">TorRG33x02_014180</name>
</gene>
<dbReference type="Proteomes" id="UP000237000">
    <property type="component" value="Unassembled WGS sequence"/>
</dbReference>
<feature type="region of interest" description="Disordered" evidence="1">
    <location>
        <begin position="682"/>
        <end position="713"/>
    </location>
</feature>